<dbReference type="PANTHER" id="PTHR10073:SF52">
    <property type="entry name" value="MISMATCH REPAIR ENDONUCLEASE PMS2"/>
    <property type="match status" value="1"/>
</dbReference>
<dbReference type="InterPro" id="IPR002099">
    <property type="entry name" value="MutL/Mlh/PMS"/>
</dbReference>
<dbReference type="Proteomes" id="UP000699462">
    <property type="component" value="Unassembled WGS sequence"/>
</dbReference>
<dbReference type="AlphaFoldDB" id="A0A8T0D844"/>
<dbReference type="InterPro" id="IPR038973">
    <property type="entry name" value="MutL/Mlh/Pms-like"/>
</dbReference>
<dbReference type="EMBL" id="JTDF01015848">
    <property type="protein sequence ID" value="KAF8562928.1"/>
    <property type="molecule type" value="Genomic_DNA"/>
</dbReference>
<dbReference type="NCBIfam" id="TIGR00585">
    <property type="entry name" value="mutl"/>
    <property type="match status" value="1"/>
</dbReference>
<gene>
    <name evidence="2" type="ORF">P879_11318</name>
</gene>
<dbReference type="GO" id="GO:0030983">
    <property type="term" value="F:mismatched DNA binding"/>
    <property type="evidence" value="ECO:0007669"/>
    <property type="project" value="InterPro"/>
</dbReference>
<dbReference type="InterPro" id="IPR014762">
    <property type="entry name" value="DNA_mismatch_repair_CS"/>
</dbReference>
<protein>
    <recommendedName>
        <fullName evidence="4">DNA mismatch repair protein PMS2</fullName>
    </recommendedName>
</protein>
<sequence>CIVQVVCYLKVYIHHGVCSLPKSVFFRIITHSCTQPNPCFSAIMLSPAISALQSDVVHKICSGQVVVTLASAVKELVENSIDSGATKIDVRLREYGSELIEVSDNGSGIKEQDFDAITGKHSTSKIREFDDLHSVRTFGFRGEALSSLCQLSNLVIHTCAIDASVGTRLEFDSQGIIVTRRPLARSHGTTVFVHQLFHNLPVRRRHLTDPGRLTKEFAKAVSLLTAYCLSTVGVQISCSRITKSSEKIHVVSNGSATSIKDNLAAVYGQHLVSVPYFSPVNAQPQCNVQLKFQLTFPIVRFFSVRSFS</sequence>
<keyword evidence="3" id="KW-1185">Reference proteome</keyword>
<proteinExistence type="inferred from homology"/>
<comment type="caution">
    <text evidence="2">The sequence shown here is derived from an EMBL/GenBank/DDBJ whole genome shotgun (WGS) entry which is preliminary data.</text>
</comment>
<dbReference type="Pfam" id="PF13589">
    <property type="entry name" value="HATPase_c_3"/>
    <property type="match status" value="1"/>
</dbReference>
<dbReference type="GO" id="GO:0140664">
    <property type="term" value="F:ATP-dependent DNA damage sensor activity"/>
    <property type="evidence" value="ECO:0007669"/>
    <property type="project" value="InterPro"/>
</dbReference>
<accession>A0A8T0D844</accession>
<evidence type="ECO:0000313" key="3">
    <source>
        <dbReference type="Proteomes" id="UP000699462"/>
    </source>
</evidence>
<feature type="non-terminal residue" evidence="2">
    <location>
        <position position="308"/>
    </location>
</feature>
<name>A0A8T0D844_9TREM</name>
<dbReference type="PANTHER" id="PTHR10073">
    <property type="entry name" value="DNA MISMATCH REPAIR PROTEIN MLH, PMS, MUTL"/>
    <property type="match status" value="1"/>
</dbReference>
<dbReference type="GO" id="GO:0032389">
    <property type="term" value="C:MutLalpha complex"/>
    <property type="evidence" value="ECO:0007669"/>
    <property type="project" value="TreeGrafter"/>
</dbReference>
<dbReference type="Gene3D" id="3.30.565.10">
    <property type="entry name" value="Histidine kinase-like ATPase, C-terminal domain"/>
    <property type="match status" value="1"/>
</dbReference>
<evidence type="ECO:0000256" key="1">
    <source>
        <dbReference type="ARBA" id="ARBA00006082"/>
    </source>
</evidence>
<dbReference type="CDD" id="cd16926">
    <property type="entry name" value="HATPase_MutL-MLH-PMS-like"/>
    <property type="match status" value="1"/>
</dbReference>
<dbReference type="InterPro" id="IPR036890">
    <property type="entry name" value="HATPase_C_sf"/>
</dbReference>
<dbReference type="OrthoDB" id="10254304at2759"/>
<dbReference type="GO" id="GO:0006298">
    <property type="term" value="P:mismatch repair"/>
    <property type="evidence" value="ECO:0007669"/>
    <property type="project" value="InterPro"/>
</dbReference>
<dbReference type="PROSITE" id="PS00058">
    <property type="entry name" value="DNA_MISMATCH_REPAIR_1"/>
    <property type="match status" value="1"/>
</dbReference>
<evidence type="ECO:0008006" key="4">
    <source>
        <dbReference type="Google" id="ProtNLM"/>
    </source>
</evidence>
<dbReference type="FunFam" id="3.30.565.10:FF:000014">
    <property type="entry name" value="Mismatch repair endonuclease pms1, putative"/>
    <property type="match status" value="1"/>
</dbReference>
<dbReference type="SUPFAM" id="SSF55874">
    <property type="entry name" value="ATPase domain of HSP90 chaperone/DNA topoisomerase II/histidine kinase"/>
    <property type="match status" value="1"/>
</dbReference>
<organism evidence="2 3">
    <name type="scientific">Paragonimus westermani</name>
    <dbReference type="NCBI Taxonomy" id="34504"/>
    <lineage>
        <taxon>Eukaryota</taxon>
        <taxon>Metazoa</taxon>
        <taxon>Spiralia</taxon>
        <taxon>Lophotrochozoa</taxon>
        <taxon>Platyhelminthes</taxon>
        <taxon>Trematoda</taxon>
        <taxon>Digenea</taxon>
        <taxon>Plagiorchiida</taxon>
        <taxon>Troglotremata</taxon>
        <taxon>Troglotrematidae</taxon>
        <taxon>Paragonimus</taxon>
    </lineage>
</organism>
<dbReference type="GO" id="GO:0016887">
    <property type="term" value="F:ATP hydrolysis activity"/>
    <property type="evidence" value="ECO:0007669"/>
    <property type="project" value="InterPro"/>
</dbReference>
<comment type="similarity">
    <text evidence="1">Belongs to the DNA mismatch repair MutL/HexB family.</text>
</comment>
<evidence type="ECO:0000313" key="2">
    <source>
        <dbReference type="EMBL" id="KAF8562928.1"/>
    </source>
</evidence>
<reference evidence="2 3" key="1">
    <citation type="submission" date="2019-07" db="EMBL/GenBank/DDBJ databases">
        <title>Annotation for the trematode Paragonimus westermani.</title>
        <authorList>
            <person name="Choi Y.-J."/>
        </authorList>
    </citation>
    <scope>NUCLEOTIDE SEQUENCE [LARGE SCALE GENOMIC DNA]</scope>
    <source>
        <strain evidence="2">180907_Pwestermani</strain>
    </source>
</reference>
<dbReference type="GO" id="GO:0005524">
    <property type="term" value="F:ATP binding"/>
    <property type="evidence" value="ECO:0007669"/>
    <property type="project" value="InterPro"/>
</dbReference>